<evidence type="ECO:0000313" key="2">
    <source>
        <dbReference type="EMBL" id="OXE45786.1"/>
    </source>
</evidence>
<dbReference type="EMBL" id="NHMP01000007">
    <property type="protein sequence ID" value="OXE45786.1"/>
    <property type="molecule type" value="Genomic_DNA"/>
</dbReference>
<reference evidence="3" key="1">
    <citation type="submission" date="2017-05" db="EMBL/GenBank/DDBJ databases">
        <title>Improved OligoMM genomes.</title>
        <authorList>
            <person name="Garzetti D."/>
        </authorList>
    </citation>
    <scope>NUCLEOTIDE SEQUENCE [LARGE SCALE GENOMIC DNA]</scope>
    <source>
        <strain evidence="3">YL45</strain>
    </source>
</reference>
<feature type="transmembrane region" description="Helical" evidence="1">
    <location>
        <begin position="37"/>
        <end position="56"/>
    </location>
</feature>
<comment type="caution">
    <text evidence="2">The sequence shown here is derived from an EMBL/GenBank/DDBJ whole genome shotgun (WGS) entry which is preliminary data.</text>
</comment>
<keyword evidence="1" id="KW-0812">Transmembrane</keyword>
<protein>
    <submittedName>
        <fullName evidence="2">Branched-chain amino acid ABC transporter</fullName>
    </submittedName>
</protein>
<dbReference type="GeneID" id="78361383"/>
<keyword evidence="1" id="KW-0472">Membrane</keyword>
<feature type="transmembrane region" description="Helical" evidence="1">
    <location>
        <begin position="6"/>
        <end position="25"/>
    </location>
</feature>
<keyword evidence="3" id="KW-1185">Reference proteome</keyword>
<evidence type="ECO:0000313" key="3">
    <source>
        <dbReference type="Proteomes" id="UP000214610"/>
    </source>
</evidence>
<organism evidence="2 3">
    <name type="scientific">Turicimonas muris</name>
    <dbReference type="NCBI Taxonomy" id="1796652"/>
    <lineage>
        <taxon>Bacteria</taxon>
        <taxon>Pseudomonadati</taxon>
        <taxon>Pseudomonadota</taxon>
        <taxon>Betaproteobacteria</taxon>
        <taxon>Burkholderiales</taxon>
        <taxon>Sutterellaceae</taxon>
        <taxon>Turicimonas</taxon>
    </lineage>
</organism>
<feature type="transmembrane region" description="Helical" evidence="1">
    <location>
        <begin position="89"/>
        <end position="107"/>
    </location>
</feature>
<proteinExistence type="predicted"/>
<name>A0A227KG49_9BURK</name>
<dbReference type="InterPro" id="IPR008407">
    <property type="entry name" value="Brnchd-chn_aa_trnsp_AzlD"/>
</dbReference>
<keyword evidence="1" id="KW-1133">Transmembrane helix</keyword>
<gene>
    <name evidence="2" type="ORF">ADH67_10205</name>
</gene>
<sequence length="108" mass="12003">MNDYGYLFATFFAMMIISFGERALPFAAGEWLQKQKWAIVLGKFLPLAIMFLLVLHSSTGAALAHGGLPIPELAAIVATLVLQWFWKNALLSIFTGTLVYVVLFNSMF</sequence>
<dbReference type="Proteomes" id="UP000214610">
    <property type="component" value="Unassembled WGS sequence"/>
</dbReference>
<dbReference type="AlphaFoldDB" id="A0A227KG49"/>
<evidence type="ECO:0000256" key="1">
    <source>
        <dbReference type="SAM" id="Phobius"/>
    </source>
</evidence>
<dbReference type="RefSeq" id="WP_066592655.1">
    <property type="nucleotide sequence ID" value="NZ_CAJTBZ010000015.1"/>
</dbReference>
<accession>A0A227KG49</accession>
<dbReference type="Pfam" id="PF05437">
    <property type="entry name" value="AzlD"/>
    <property type="match status" value="1"/>
</dbReference>